<feature type="transmembrane region" description="Helical" evidence="6">
    <location>
        <begin position="622"/>
        <end position="638"/>
    </location>
</feature>
<dbReference type="InterPro" id="IPR000731">
    <property type="entry name" value="SSD"/>
</dbReference>
<feature type="transmembrane region" description="Helical" evidence="6">
    <location>
        <begin position="278"/>
        <end position="300"/>
    </location>
</feature>
<organism evidence="8 9">
    <name type="scientific">Helicobacter ibis</name>
    <dbReference type="NCBI Taxonomy" id="2962633"/>
    <lineage>
        <taxon>Bacteria</taxon>
        <taxon>Pseudomonadati</taxon>
        <taxon>Campylobacterota</taxon>
        <taxon>Epsilonproteobacteria</taxon>
        <taxon>Campylobacterales</taxon>
        <taxon>Helicobacteraceae</taxon>
        <taxon>Helicobacter</taxon>
    </lineage>
</organism>
<evidence type="ECO:0000313" key="8">
    <source>
        <dbReference type="EMBL" id="MDA3968936.1"/>
    </source>
</evidence>
<dbReference type="SUPFAM" id="SSF82866">
    <property type="entry name" value="Multidrug efflux transporter AcrB transmembrane domain"/>
    <property type="match status" value="2"/>
</dbReference>
<dbReference type="PROSITE" id="PS50156">
    <property type="entry name" value="SSD"/>
    <property type="match status" value="1"/>
</dbReference>
<dbReference type="InterPro" id="IPR001036">
    <property type="entry name" value="Acrflvin-R"/>
</dbReference>
<evidence type="ECO:0000256" key="5">
    <source>
        <dbReference type="ARBA" id="ARBA00023136"/>
    </source>
</evidence>
<evidence type="ECO:0000259" key="7">
    <source>
        <dbReference type="PROSITE" id="PS50156"/>
    </source>
</evidence>
<feature type="transmembrane region" description="Helical" evidence="6">
    <location>
        <begin position="222"/>
        <end position="239"/>
    </location>
</feature>
<keyword evidence="9" id="KW-1185">Reference proteome</keyword>
<feature type="transmembrane region" description="Helical" evidence="6">
    <location>
        <begin position="404"/>
        <end position="423"/>
    </location>
</feature>
<dbReference type="EMBL" id="JAQHXR010000002">
    <property type="protein sequence ID" value="MDA3968936.1"/>
    <property type="molecule type" value="Genomic_DNA"/>
</dbReference>
<evidence type="ECO:0000256" key="1">
    <source>
        <dbReference type="ARBA" id="ARBA00004651"/>
    </source>
</evidence>
<feature type="transmembrane region" description="Helical" evidence="6">
    <location>
        <begin position="321"/>
        <end position="342"/>
    </location>
</feature>
<evidence type="ECO:0000256" key="4">
    <source>
        <dbReference type="ARBA" id="ARBA00022989"/>
    </source>
</evidence>
<comment type="subcellular location">
    <subcellularLocation>
        <location evidence="1">Cell membrane</location>
        <topology evidence="1">Multi-pass membrane protein</topology>
    </subcellularLocation>
</comment>
<comment type="caution">
    <text evidence="8">The sequence shown here is derived from an EMBL/GenBank/DDBJ whole genome shotgun (WGS) entry which is preliminary data.</text>
</comment>
<accession>A0ABT4VG10</accession>
<feature type="domain" description="SSD" evidence="7">
    <location>
        <begin position="611"/>
        <end position="769"/>
    </location>
</feature>
<dbReference type="Gene3D" id="1.20.1640.10">
    <property type="entry name" value="Multidrug efflux transporter AcrB transmembrane domain"/>
    <property type="match status" value="2"/>
</dbReference>
<evidence type="ECO:0000256" key="3">
    <source>
        <dbReference type="ARBA" id="ARBA00022692"/>
    </source>
</evidence>
<keyword evidence="5 6" id="KW-0472">Membrane</keyword>
<dbReference type="InterPro" id="IPR004869">
    <property type="entry name" value="MMPL_dom"/>
</dbReference>
<protein>
    <submittedName>
        <fullName evidence="8">MMPL family transporter</fullName>
    </submittedName>
</protein>
<gene>
    <name evidence="8" type="ORF">PF021_04515</name>
</gene>
<sequence length="770" mass="87117">MSYLQKNNFLSLIFSGVINHYRLTLLLCLSIFLFFLFFAFRISIDASSESLVYDDNQNYKTYENIVQNYQGSDFLLLAYTPKSGDVFSKDSIAFIEELLQKISKLDAVQSTLSIANAPLLKSIKDFSLQDNIKANANILSPQIDINLAKEEILNNPFFKENIISEDSKTAGIVVFLKSGFDYSHTIDEIKKIKNSYKDEMYIGGVPLIVDDIVYYIKSDLLVYTLLLGLILAVVMWLFFRNLSFVILSIVVCIFTLVISSGIFALLGYKITIVSSNYISILFVVNISLIIHLIVSYLENIKKYKNADKKRLILITALQKTTPSFYAVATTMIGFLGLMFANIMPIVHLGVVMAIGVLVALIFTFVVFMSFMMLVRIPREVEFVSLGLRILEFSSNIAINNKLRIYFVAFLCVVFSVYGIRYLSVENSFINYFKSGSEIKEGLLVIDENLGGTIPLEVIVKFATNETKDSINDEFESEFEELAKEDKYFFSEEKLRIAKKIHEYFLENEYAGSILSLHSVSLLLEELGLKPDGFTFSFLYDNLDESLKSQLFYPYANIQQDELRFVVRILDSSSSLKRDEFIKQVKLELANILESENVSFEVNGLMVLYNDLLQSLISSQVDTLLFVMLIIFVLFVLVFRSFKLAIIAFVANMIPLCVVFGILGISGISLDIMTATIAAISLGMGVDHAIHYIHRYKEEIKTNSKETAIRNSHKSIGNAMYYTAVVIIIGFLTMTSSSFVPTIYFGIITSAVMILMLISSLILLPRMLLIK</sequence>
<feature type="transmembrane region" description="Helical" evidence="6">
    <location>
        <begin position="671"/>
        <end position="692"/>
    </location>
</feature>
<name>A0ABT4VG10_9HELI</name>
<evidence type="ECO:0000256" key="6">
    <source>
        <dbReference type="SAM" id="Phobius"/>
    </source>
</evidence>
<feature type="transmembrane region" description="Helical" evidence="6">
    <location>
        <begin position="742"/>
        <end position="763"/>
    </location>
</feature>
<keyword evidence="4 6" id="KW-1133">Transmembrane helix</keyword>
<feature type="transmembrane region" description="Helical" evidence="6">
    <location>
        <begin position="20"/>
        <end position="40"/>
    </location>
</feature>
<dbReference type="PANTHER" id="PTHR33406:SF13">
    <property type="entry name" value="MEMBRANE PROTEIN YDFJ"/>
    <property type="match status" value="1"/>
</dbReference>
<feature type="transmembrane region" description="Helical" evidence="6">
    <location>
        <begin position="244"/>
        <end position="266"/>
    </location>
</feature>
<feature type="transmembrane region" description="Helical" evidence="6">
    <location>
        <begin position="718"/>
        <end position="736"/>
    </location>
</feature>
<proteinExistence type="predicted"/>
<dbReference type="PANTHER" id="PTHR33406">
    <property type="entry name" value="MEMBRANE PROTEIN MJ1562-RELATED"/>
    <property type="match status" value="1"/>
</dbReference>
<dbReference type="InterPro" id="IPR050545">
    <property type="entry name" value="Mycobact_MmpL"/>
</dbReference>
<dbReference type="Proteomes" id="UP001210261">
    <property type="component" value="Unassembled WGS sequence"/>
</dbReference>
<keyword evidence="3 6" id="KW-0812">Transmembrane</keyword>
<evidence type="ECO:0000313" key="9">
    <source>
        <dbReference type="Proteomes" id="UP001210261"/>
    </source>
</evidence>
<dbReference type="Pfam" id="PF03176">
    <property type="entry name" value="MMPL"/>
    <property type="match status" value="2"/>
</dbReference>
<dbReference type="PRINTS" id="PR00702">
    <property type="entry name" value="ACRIFLAVINRP"/>
</dbReference>
<feature type="transmembrane region" description="Helical" evidence="6">
    <location>
        <begin position="645"/>
        <end position="665"/>
    </location>
</feature>
<feature type="transmembrane region" description="Helical" evidence="6">
    <location>
        <begin position="348"/>
        <end position="374"/>
    </location>
</feature>
<evidence type="ECO:0000256" key="2">
    <source>
        <dbReference type="ARBA" id="ARBA00022475"/>
    </source>
</evidence>
<keyword evidence="2" id="KW-1003">Cell membrane</keyword>
<reference evidence="8 9" key="1">
    <citation type="submission" date="2023-01" db="EMBL/GenBank/DDBJ databases">
        <title>Description of Helicobacter ibis sp. nov. isolated from faecal droppings of black-faced ibis (Theristicus melanopis).</title>
        <authorList>
            <person name="Lopez-Cantillo M."/>
            <person name="Vidal-Veuthey B."/>
            <person name="Mella A."/>
            <person name="De La Haba R."/>
            <person name="Collado L."/>
        </authorList>
    </citation>
    <scope>NUCLEOTIDE SEQUENCE [LARGE SCALE GENOMIC DNA]</scope>
    <source>
        <strain evidence="8 9">A82</strain>
    </source>
</reference>